<gene>
    <name evidence="3" type="ORF">Tco_0956114</name>
</gene>
<dbReference type="PANTHER" id="PTHR33116:SF79">
    <property type="entry name" value="REVERSE TRANSCRIPTASE DOMAIN, ZINC FINGER, CCHC-TYPE-RELATED"/>
    <property type="match status" value="1"/>
</dbReference>
<dbReference type="PANTHER" id="PTHR33116">
    <property type="entry name" value="REVERSE TRANSCRIPTASE ZINC-BINDING DOMAIN-CONTAINING PROTEIN-RELATED-RELATED"/>
    <property type="match status" value="1"/>
</dbReference>
<comment type="caution">
    <text evidence="3">The sequence shown here is derived from an EMBL/GenBank/DDBJ whole genome shotgun (WGS) entry which is preliminary data.</text>
</comment>
<organism evidence="3 4">
    <name type="scientific">Tanacetum coccineum</name>
    <dbReference type="NCBI Taxonomy" id="301880"/>
    <lineage>
        <taxon>Eukaryota</taxon>
        <taxon>Viridiplantae</taxon>
        <taxon>Streptophyta</taxon>
        <taxon>Embryophyta</taxon>
        <taxon>Tracheophyta</taxon>
        <taxon>Spermatophyta</taxon>
        <taxon>Magnoliopsida</taxon>
        <taxon>eudicotyledons</taxon>
        <taxon>Gunneridae</taxon>
        <taxon>Pentapetalae</taxon>
        <taxon>asterids</taxon>
        <taxon>campanulids</taxon>
        <taxon>Asterales</taxon>
        <taxon>Asteraceae</taxon>
        <taxon>Asteroideae</taxon>
        <taxon>Anthemideae</taxon>
        <taxon>Anthemidinae</taxon>
        <taxon>Tanacetum</taxon>
    </lineage>
</organism>
<protein>
    <submittedName>
        <fullName evidence="3">RNA-directed DNA polymerase, eukaryota, reverse transcriptase zinc-binding domain protein</fullName>
    </submittedName>
</protein>
<dbReference type="Pfam" id="PF13966">
    <property type="entry name" value="zf-RVT"/>
    <property type="match status" value="1"/>
</dbReference>
<evidence type="ECO:0000313" key="4">
    <source>
        <dbReference type="Proteomes" id="UP001151760"/>
    </source>
</evidence>
<dbReference type="Proteomes" id="UP001151760">
    <property type="component" value="Unassembled WGS sequence"/>
</dbReference>
<evidence type="ECO:0000259" key="1">
    <source>
        <dbReference type="Pfam" id="PF00078"/>
    </source>
</evidence>
<dbReference type="EMBL" id="BQNB010016063">
    <property type="protein sequence ID" value="GJT47399.1"/>
    <property type="molecule type" value="Genomic_DNA"/>
</dbReference>
<keyword evidence="3" id="KW-0808">Transferase</keyword>
<keyword evidence="3" id="KW-0548">Nucleotidyltransferase</keyword>
<evidence type="ECO:0000313" key="3">
    <source>
        <dbReference type="EMBL" id="GJT47399.1"/>
    </source>
</evidence>
<reference evidence="3" key="2">
    <citation type="submission" date="2022-01" db="EMBL/GenBank/DDBJ databases">
        <authorList>
            <person name="Yamashiro T."/>
            <person name="Shiraishi A."/>
            <person name="Satake H."/>
            <person name="Nakayama K."/>
        </authorList>
    </citation>
    <scope>NUCLEOTIDE SEQUENCE</scope>
</reference>
<evidence type="ECO:0000259" key="2">
    <source>
        <dbReference type="Pfam" id="PF13966"/>
    </source>
</evidence>
<keyword evidence="4" id="KW-1185">Reference proteome</keyword>
<proteinExistence type="predicted"/>
<dbReference type="Pfam" id="PF00078">
    <property type="entry name" value="RVT_1"/>
    <property type="match status" value="1"/>
</dbReference>
<dbReference type="GO" id="GO:0003964">
    <property type="term" value="F:RNA-directed DNA polymerase activity"/>
    <property type="evidence" value="ECO:0007669"/>
    <property type="project" value="UniProtKB-KW"/>
</dbReference>
<feature type="domain" description="Reverse transcriptase zinc-binding" evidence="2">
    <location>
        <begin position="412"/>
        <end position="496"/>
    </location>
</feature>
<dbReference type="InterPro" id="IPR026960">
    <property type="entry name" value="RVT-Znf"/>
</dbReference>
<sequence>MDSAKESLLEAKKFETSIDNIKAQILTAEKGNADREAKLKKFKSINKKLKDLERKGWSRIVDIEDAGNELVKNLERRVFPDTTEVGFEKAYDSVQWDYLDDVLKKFGFGERWCGWIQGCLKSSRGSVIVNGSMFKGISLGSSLQLSHMFYADDAVFVGQWSDSNIDIIVHVLDCFYRASGLRINMSKSKLMGVYVDDDKVEKAALKLGCATLKIPFSYLGSKVGGLMSRIQSWNETVDRVVARLSKWKMKTLSIGGRLTLLKSVLGSMPIYHMSIFKVPMKVLHHISVVNIARRVIKAIHGVDGKIGKNIKSMYSSVCLDIVHEAEKLKVHGIDLVSCIHKRLGNGANTSFWEDIWRGDVEFKKFLDSSFRRAPRGHVEQLQLAAMLVNLEGVSLVNMRDRWRWSLEGSREFSVASVRKLIDDKTLPEVSVKSRWVKVVPIKVNIHAWKVRLDCLPTRLNISRRCLDIDSILCPLCENALESTRHIFFTCHIAREIFCKVSCWWNVSFTEVSTYEEWLDWILNIRLSIKYKKLLEGVCYIMWWHIWSFRNKSIFGFKIPANAVIFEDVVSRSFYWCRSRCKASFSWIDWCKIPYLVTL</sequence>
<accession>A0ABQ5E926</accession>
<feature type="domain" description="Reverse transcriptase" evidence="1">
    <location>
        <begin position="85"/>
        <end position="220"/>
    </location>
</feature>
<dbReference type="InterPro" id="IPR000477">
    <property type="entry name" value="RT_dom"/>
</dbReference>
<name>A0ABQ5E926_9ASTR</name>
<reference evidence="3" key="1">
    <citation type="journal article" date="2022" name="Int. J. Mol. Sci.">
        <title>Draft Genome of Tanacetum Coccineum: Genomic Comparison of Closely Related Tanacetum-Family Plants.</title>
        <authorList>
            <person name="Yamashiro T."/>
            <person name="Shiraishi A."/>
            <person name="Nakayama K."/>
            <person name="Satake H."/>
        </authorList>
    </citation>
    <scope>NUCLEOTIDE SEQUENCE</scope>
</reference>
<keyword evidence="3" id="KW-0695">RNA-directed DNA polymerase</keyword>